<accession>A0A0W0GEJ0</accession>
<dbReference type="Proteomes" id="UP000054988">
    <property type="component" value="Unassembled WGS sequence"/>
</dbReference>
<evidence type="ECO:0000313" key="2">
    <source>
        <dbReference type="Proteomes" id="UP000054988"/>
    </source>
</evidence>
<proteinExistence type="predicted"/>
<evidence type="ECO:0000313" key="1">
    <source>
        <dbReference type="EMBL" id="KTB46930.1"/>
    </source>
</evidence>
<sequence>MHITGFRKKHVGSTSGMHSRIHWCCHSHYHLNVVDASQDIDPNLLLLVYNTISTTHSSFTLYKVFF</sequence>
<gene>
    <name evidence="1" type="ORF">WG66_493</name>
</gene>
<dbReference type="EMBL" id="LATX01000206">
    <property type="protein sequence ID" value="KTB46930.1"/>
    <property type="molecule type" value="Genomic_DNA"/>
</dbReference>
<reference evidence="1 2" key="1">
    <citation type="submission" date="2015-12" db="EMBL/GenBank/DDBJ databases">
        <title>Draft genome sequence of Moniliophthora roreri, the causal agent of frosty pod rot of cacao.</title>
        <authorList>
            <person name="Aime M.C."/>
            <person name="Diaz-Valderrama J.R."/>
            <person name="Kijpornyongpan T."/>
            <person name="Phillips-Mora W."/>
        </authorList>
    </citation>
    <scope>NUCLEOTIDE SEQUENCE [LARGE SCALE GENOMIC DNA]</scope>
    <source>
        <strain evidence="1 2">MCA 2952</strain>
    </source>
</reference>
<name>A0A0W0GEJ0_MONRR</name>
<dbReference type="AlphaFoldDB" id="A0A0W0GEJ0"/>
<organism evidence="1 2">
    <name type="scientific">Moniliophthora roreri</name>
    <name type="common">Frosty pod rot fungus</name>
    <name type="synonym">Monilia roreri</name>
    <dbReference type="NCBI Taxonomy" id="221103"/>
    <lineage>
        <taxon>Eukaryota</taxon>
        <taxon>Fungi</taxon>
        <taxon>Dikarya</taxon>
        <taxon>Basidiomycota</taxon>
        <taxon>Agaricomycotina</taxon>
        <taxon>Agaricomycetes</taxon>
        <taxon>Agaricomycetidae</taxon>
        <taxon>Agaricales</taxon>
        <taxon>Marasmiineae</taxon>
        <taxon>Marasmiaceae</taxon>
        <taxon>Moniliophthora</taxon>
    </lineage>
</organism>
<protein>
    <submittedName>
        <fullName evidence="1">Uncharacterized protein</fullName>
    </submittedName>
</protein>
<comment type="caution">
    <text evidence="1">The sequence shown here is derived from an EMBL/GenBank/DDBJ whole genome shotgun (WGS) entry which is preliminary data.</text>
</comment>